<dbReference type="Gene3D" id="3.30.70.270">
    <property type="match status" value="1"/>
</dbReference>
<dbReference type="PROSITE" id="PS50887">
    <property type="entry name" value="GGDEF"/>
    <property type="match status" value="1"/>
</dbReference>
<dbReference type="PANTHER" id="PTHR33121:SF71">
    <property type="entry name" value="OXYGEN SENSOR PROTEIN DOSP"/>
    <property type="match status" value="1"/>
</dbReference>
<dbReference type="InterPro" id="IPR000160">
    <property type="entry name" value="GGDEF_dom"/>
</dbReference>
<dbReference type="SMART" id="SM00267">
    <property type="entry name" value="GGDEF"/>
    <property type="match status" value="1"/>
</dbReference>
<dbReference type="GO" id="GO:0071111">
    <property type="term" value="F:cyclic-guanylate-specific phosphodiesterase activity"/>
    <property type="evidence" value="ECO:0007669"/>
    <property type="project" value="InterPro"/>
</dbReference>
<dbReference type="InterPro" id="IPR029150">
    <property type="entry name" value="dCache_3"/>
</dbReference>
<dbReference type="Pfam" id="PF00990">
    <property type="entry name" value="GGDEF"/>
    <property type="match status" value="1"/>
</dbReference>
<dbReference type="PROSITE" id="PS50883">
    <property type="entry name" value="EAL"/>
    <property type="match status" value="1"/>
</dbReference>
<dbReference type="CDD" id="cd06225">
    <property type="entry name" value="HAMP"/>
    <property type="match status" value="1"/>
</dbReference>
<keyword evidence="1" id="KW-0472">Membrane</keyword>
<dbReference type="CDD" id="cd01949">
    <property type="entry name" value="GGDEF"/>
    <property type="match status" value="1"/>
</dbReference>
<keyword evidence="1" id="KW-0812">Transmembrane</keyword>
<dbReference type="GO" id="GO:0016020">
    <property type="term" value="C:membrane"/>
    <property type="evidence" value="ECO:0007669"/>
    <property type="project" value="InterPro"/>
</dbReference>
<dbReference type="InterPro" id="IPR003660">
    <property type="entry name" value="HAMP_dom"/>
</dbReference>
<name>A0AAW7X5X7_9GAMM</name>
<feature type="transmembrane region" description="Helical" evidence="1">
    <location>
        <begin position="266"/>
        <end position="285"/>
    </location>
</feature>
<comment type="caution">
    <text evidence="5">The sequence shown here is derived from an EMBL/GenBank/DDBJ whole genome shotgun (WGS) entry which is preliminary data.</text>
</comment>
<keyword evidence="1" id="KW-1133">Transmembrane helix</keyword>
<reference evidence="5" key="1">
    <citation type="submission" date="2023-07" db="EMBL/GenBank/DDBJ databases">
        <title>Genome content predicts the carbon catabolic preferences of heterotrophic bacteria.</title>
        <authorList>
            <person name="Gralka M."/>
        </authorList>
    </citation>
    <scope>NUCLEOTIDE SEQUENCE</scope>
    <source>
        <strain evidence="5">I3M17_2</strain>
    </source>
</reference>
<dbReference type="AlphaFoldDB" id="A0AAW7X5X7"/>
<dbReference type="RefSeq" id="WP_303492780.1">
    <property type="nucleotide sequence ID" value="NZ_JAUOPB010000007.1"/>
</dbReference>
<dbReference type="InterPro" id="IPR001633">
    <property type="entry name" value="EAL_dom"/>
</dbReference>
<protein>
    <submittedName>
        <fullName evidence="5">EAL domain-containing protein</fullName>
    </submittedName>
</protein>
<dbReference type="NCBIfam" id="TIGR00254">
    <property type="entry name" value="GGDEF"/>
    <property type="match status" value="1"/>
</dbReference>
<dbReference type="Pfam" id="PF00563">
    <property type="entry name" value="EAL"/>
    <property type="match status" value="1"/>
</dbReference>
<proteinExistence type="predicted"/>
<evidence type="ECO:0000256" key="1">
    <source>
        <dbReference type="SAM" id="Phobius"/>
    </source>
</evidence>
<dbReference type="Gene3D" id="3.20.20.450">
    <property type="entry name" value="EAL domain"/>
    <property type="match status" value="1"/>
</dbReference>
<evidence type="ECO:0000313" key="6">
    <source>
        <dbReference type="Proteomes" id="UP001169760"/>
    </source>
</evidence>
<dbReference type="InterPro" id="IPR043128">
    <property type="entry name" value="Rev_trsase/Diguanyl_cyclase"/>
</dbReference>
<dbReference type="PROSITE" id="PS50885">
    <property type="entry name" value="HAMP"/>
    <property type="match status" value="1"/>
</dbReference>
<dbReference type="GO" id="GO:0007165">
    <property type="term" value="P:signal transduction"/>
    <property type="evidence" value="ECO:0007669"/>
    <property type="project" value="InterPro"/>
</dbReference>
<evidence type="ECO:0000259" key="4">
    <source>
        <dbReference type="PROSITE" id="PS50887"/>
    </source>
</evidence>
<dbReference type="InterPro" id="IPR035919">
    <property type="entry name" value="EAL_sf"/>
</dbReference>
<accession>A0AAW7X5X7</accession>
<dbReference type="Proteomes" id="UP001169760">
    <property type="component" value="Unassembled WGS sequence"/>
</dbReference>
<organism evidence="5 6">
    <name type="scientific">Saccharophagus degradans</name>
    <dbReference type="NCBI Taxonomy" id="86304"/>
    <lineage>
        <taxon>Bacteria</taxon>
        <taxon>Pseudomonadati</taxon>
        <taxon>Pseudomonadota</taxon>
        <taxon>Gammaproteobacteria</taxon>
        <taxon>Cellvibrionales</taxon>
        <taxon>Cellvibrionaceae</taxon>
        <taxon>Saccharophagus</taxon>
    </lineage>
</organism>
<dbReference type="CDD" id="cd01948">
    <property type="entry name" value="EAL"/>
    <property type="match status" value="1"/>
</dbReference>
<evidence type="ECO:0000259" key="3">
    <source>
        <dbReference type="PROSITE" id="PS50885"/>
    </source>
</evidence>
<dbReference type="Pfam" id="PF00672">
    <property type="entry name" value="HAMP"/>
    <property type="match status" value="1"/>
</dbReference>
<evidence type="ECO:0000313" key="5">
    <source>
        <dbReference type="EMBL" id="MDO6422950.1"/>
    </source>
</evidence>
<dbReference type="EMBL" id="JAUOPB010000007">
    <property type="protein sequence ID" value="MDO6422950.1"/>
    <property type="molecule type" value="Genomic_DNA"/>
</dbReference>
<feature type="domain" description="GGDEF" evidence="4">
    <location>
        <begin position="374"/>
        <end position="503"/>
    </location>
</feature>
<dbReference type="InterPro" id="IPR029787">
    <property type="entry name" value="Nucleotide_cyclase"/>
</dbReference>
<dbReference type="SMART" id="SM00052">
    <property type="entry name" value="EAL"/>
    <property type="match status" value="1"/>
</dbReference>
<dbReference type="Pfam" id="PF14827">
    <property type="entry name" value="dCache_3"/>
    <property type="match status" value="1"/>
</dbReference>
<dbReference type="SUPFAM" id="SSF55073">
    <property type="entry name" value="Nucleotide cyclase"/>
    <property type="match status" value="1"/>
</dbReference>
<dbReference type="InterPro" id="IPR050706">
    <property type="entry name" value="Cyclic-di-GMP_PDE-like"/>
</dbReference>
<dbReference type="PANTHER" id="PTHR33121">
    <property type="entry name" value="CYCLIC DI-GMP PHOSPHODIESTERASE PDEF"/>
    <property type="match status" value="1"/>
</dbReference>
<evidence type="ECO:0000259" key="2">
    <source>
        <dbReference type="PROSITE" id="PS50883"/>
    </source>
</evidence>
<gene>
    <name evidence="5" type="ORF">Q4521_10735</name>
</gene>
<dbReference type="SUPFAM" id="SSF158472">
    <property type="entry name" value="HAMP domain-like"/>
    <property type="match status" value="1"/>
</dbReference>
<sequence length="777" mass="85696">MLNLSYRFKLLLFVVGIVVVLEAVSYTSARTVIRDAVTEQAREDLRRGGDLFSQLMNNRARLLALAVGVMVEDFGLREAVAIGHPATIESALQNHMARIRADLAVVLDGEGKVIAGSALIPNADSELFSTLIDKNGYALILVEGRLYQFMLAPIFAPEYVGTAGVGFEIDQSLSVYLKHLTNLEVSFVHVMPESLLYLNGTLSEQEQVSLLASRDMAINTAGTIWQTEHMLGNTVQLSAEPHKIVASLQIPISSAMQPFSVLDTQLFGLTISFVFFATLLSLLVARNVTKPIQVLADAARDMADGLYGRRVVVHSNDEFGELADAFNTMQHAIAEREKKIVYQLQHDSLTGLENRSQVLPQLSRLLSIAQATNASLAVLAVDVNRFTQINDTFSSAAGDEVLRQVGTRFQQILPTQSVVIRMGSDEFLLLISLSAESEMLSVQEQLQRNFDESFLIEGAPMRIDLNIGYCIYPQAGDSPELLLRRANLALKHAQQTDVFIAEYQQGWDEAHLKNLRILGEFNSALEAGQLAVYYQPKVGAKDKAKVCAEALIRWIHPELGFINPETLIQLLENAGQVGALTRWVLSRALTNMVELREQGIDIEVSVNLSALDLLEDDLPDYVASLLQEHNIAAAKLCLEVTESALMRDAEHSLANLHRFNRLGCALSVDDYGTGYSSLSQLKQLPVSELKIDKSFVLQLDQNKDDQFIVQSTIELGHSLGLSVTAEGVENEASGAILRSYGCDTLQGYFYSKPAPLPEFSLWVKNYLANVHSWSANE</sequence>
<dbReference type="Gene3D" id="6.10.340.10">
    <property type="match status" value="1"/>
</dbReference>
<feature type="domain" description="EAL" evidence="2">
    <location>
        <begin position="514"/>
        <end position="767"/>
    </location>
</feature>
<feature type="domain" description="HAMP" evidence="3">
    <location>
        <begin position="286"/>
        <end position="338"/>
    </location>
</feature>
<dbReference type="SUPFAM" id="SSF141868">
    <property type="entry name" value="EAL domain-like"/>
    <property type="match status" value="1"/>
</dbReference>
<dbReference type="SMART" id="SM00304">
    <property type="entry name" value="HAMP"/>
    <property type="match status" value="1"/>
</dbReference>